<evidence type="ECO:0000313" key="1">
    <source>
        <dbReference type="EMBL" id="MBU3064268.1"/>
    </source>
</evidence>
<dbReference type="Pfam" id="PF10012">
    <property type="entry name" value="DUF2255"/>
    <property type="match status" value="1"/>
</dbReference>
<dbReference type="InterPro" id="IPR016888">
    <property type="entry name" value="UCP028498"/>
</dbReference>
<name>A0ABS6B2A7_9NOCA</name>
<gene>
    <name evidence="1" type="ORF">KO481_22385</name>
</gene>
<protein>
    <submittedName>
        <fullName evidence="1">DUF2255 family protein</fullName>
    </submittedName>
</protein>
<dbReference type="Proteomes" id="UP000733379">
    <property type="component" value="Unassembled WGS sequence"/>
</dbReference>
<keyword evidence="2" id="KW-1185">Reference proteome</keyword>
<accession>A0ABS6B2A7</accession>
<evidence type="ECO:0000313" key="2">
    <source>
        <dbReference type="Proteomes" id="UP000733379"/>
    </source>
</evidence>
<dbReference type="EMBL" id="JAHKNI010000007">
    <property type="protein sequence ID" value="MBU3064268.1"/>
    <property type="molecule type" value="Genomic_DNA"/>
</dbReference>
<reference evidence="1 2" key="1">
    <citation type="submission" date="2021-06" db="EMBL/GenBank/DDBJ databases">
        <title>Actinomycetes sequencing.</title>
        <authorList>
            <person name="Shan Q."/>
        </authorList>
    </citation>
    <scope>NUCLEOTIDE SEQUENCE [LARGE SCALE GENOMIC DNA]</scope>
    <source>
        <strain evidence="1 2">NEAU-G5</strain>
    </source>
</reference>
<proteinExistence type="predicted"/>
<sequence length="123" mass="13716">MAAWTEAELDRIGSAQELRLQSERRDGTLRDPVTMWVVRESAGIYICSVRGREGAWFRGTQTRSQGRINAGGISRDVRFEDADPGRLDAVAAAYRTKYAAYPDIIERSLTPLAFAATLELVPR</sequence>
<comment type="caution">
    <text evidence="1">The sequence shown here is derived from an EMBL/GenBank/DDBJ whole genome shotgun (WGS) entry which is preliminary data.</text>
</comment>
<organism evidence="1 2">
    <name type="scientific">Nocardia albiluteola</name>
    <dbReference type="NCBI Taxonomy" id="2842303"/>
    <lineage>
        <taxon>Bacteria</taxon>
        <taxon>Bacillati</taxon>
        <taxon>Actinomycetota</taxon>
        <taxon>Actinomycetes</taxon>
        <taxon>Mycobacteriales</taxon>
        <taxon>Nocardiaceae</taxon>
        <taxon>Nocardia</taxon>
    </lineage>
</organism>
<dbReference type="RefSeq" id="WP_215919347.1">
    <property type="nucleotide sequence ID" value="NZ_JAHKNI010000007.1"/>
</dbReference>